<organism evidence="5 6">
    <name type="scientific">Mycobacterium intracellulare (strain ATCC 13950 / DSM 43223 / JCM 6384 / NCTC 13025 / 3600)</name>
    <dbReference type="NCBI Taxonomy" id="487521"/>
    <lineage>
        <taxon>Bacteria</taxon>
        <taxon>Bacillati</taxon>
        <taxon>Actinomycetota</taxon>
        <taxon>Actinomycetes</taxon>
        <taxon>Mycobacteriales</taxon>
        <taxon>Mycobacteriaceae</taxon>
        <taxon>Mycobacterium</taxon>
        <taxon>Mycobacterium avium complex (MAC)</taxon>
    </lineage>
</organism>
<dbReference type="Gene3D" id="3.90.220.20">
    <property type="entry name" value="DNA methylase specificity domains"/>
    <property type="match status" value="1"/>
</dbReference>
<evidence type="ECO:0000256" key="2">
    <source>
        <dbReference type="ARBA" id="ARBA00023125"/>
    </source>
</evidence>
<dbReference type="GeneID" id="77299821"/>
<dbReference type="GO" id="GO:0009307">
    <property type="term" value="P:DNA restriction-modification system"/>
    <property type="evidence" value="ECO:0007669"/>
    <property type="project" value="UniProtKB-KW"/>
</dbReference>
<accession>H8IW46</accession>
<dbReference type="Proteomes" id="UP000008004">
    <property type="component" value="Chromosome"/>
</dbReference>
<dbReference type="Pfam" id="PF02384">
    <property type="entry name" value="N6_Mtase"/>
    <property type="match status" value="1"/>
</dbReference>
<dbReference type="GO" id="GO:0008170">
    <property type="term" value="F:N-methyltransferase activity"/>
    <property type="evidence" value="ECO:0007669"/>
    <property type="project" value="InterPro"/>
</dbReference>
<dbReference type="REBASE" id="46472">
    <property type="entry name" value="M.Min13950ORF47110P"/>
</dbReference>
<evidence type="ECO:0000313" key="6">
    <source>
        <dbReference type="Proteomes" id="UP000008004"/>
    </source>
</evidence>
<dbReference type="eggNOG" id="COG0286">
    <property type="taxonomic scope" value="Bacteria"/>
</dbReference>
<dbReference type="Gene3D" id="3.40.50.150">
    <property type="entry name" value="Vaccinia Virus protein VP39"/>
    <property type="match status" value="1"/>
</dbReference>
<keyword evidence="1" id="KW-0680">Restriction system</keyword>
<evidence type="ECO:0000256" key="1">
    <source>
        <dbReference type="ARBA" id="ARBA00022747"/>
    </source>
</evidence>
<evidence type="ECO:0000259" key="4">
    <source>
        <dbReference type="Pfam" id="PF13588"/>
    </source>
</evidence>
<dbReference type="SUPFAM" id="SSF116734">
    <property type="entry name" value="DNA methylase specificity domain"/>
    <property type="match status" value="1"/>
</dbReference>
<dbReference type="PRINTS" id="PR00507">
    <property type="entry name" value="N12N6MTFRASE"/>
</dbReference>
<dbReference type="GO" id="GO:0032259">
    <property type="term" value="P:methylation"/>
    <property type="evidence" value="ECO:0007669"/>
    <property type="project" value="InterPro"/>
</dbReference>
<dbReference type="HOGENOM" id="CLU_008343_2_0_11"/>
<dbReference type="KEGG" id="mia:OCU_47110"/>
<feature type="domain" description="DNA methylase adenine-specific" evidence="3">
    <location>
        <begin position="267"/>
        <end position="556"/>
    </location>
</feature>
<dbReference type="eggNOG" id="COG0732">
    <property type="taxonomic scope" value="Bacteria"/>
</dbReference>
<feature type="domain" description="Type I restriction enzyme R protein N-terminal" evidence="4">
    <location>
        <begin position="5"/>
        <end position="100"/>
    </location>
</feature>
<dbReference type="GO" id="GO:0003677">
    <property type="term" value="F:DNA binding"/>
    <property type="evidence" value="ECO:0007669"/>
    <property type="project" value="UniProtKB-KW"/>
</dbReference>
<dbReference type="InterPro" id="IPR052916">
    <property type="entry name" value="Type-I_RE_MTase_Subunit"/>
</dbReference>
<dbReference type="SUPFAM" id="SSF53335">
    <property type="entry name" value="S-adenosyl-L-methionine-dependent methyltransferases"/>
    <property type="match status" value="1"/>
</dbReference>
<keyword evidence="2" id="KW-0238">DNA-binding</keyword>
<dbReference type="PATRIC" id="fig|487521.10.peg.4716"/>
<sequence length="820" mass="90946">MILNNEEDVKIHALPKVLKALGYDTKRIAYNQTLKAKQGRKTKDIFADAVVFADDARTLPLVVVETKGPEESLTEGDRDQAVSYARLLTPIAPLALVYNGSVGGTKAYNVLSKDLLPDGLPAMKEAIKLASKTAKPDQQEQLKAAAVQETFRVENVEEFKRILRASHNVIRNNEGYDPTKAFDELSKVMFTKLYEERDGKNRFSLQQFDIFASAGVSILDTIFDETKKSKKYSGLFTDSATIELSERTKRELVKQFEKYDLSKTGFDVKGEAFEHFLGDTFTGGLGQYFTPRNVVTFIVDAVDPGPGDKVIDPFSGTGGFLISHHGRAAGQINSTKLSKKAKEDALRHLAEDCIFGIDWNERTSLACRMNMVVHGDGDAGRHIFRQSGFVDVHDGAGENIVGDNVFDVCLTNPPFGSAETDTDVLGSFTVSNGRKSIERAALALERTIRLVKPGGRIGIIIMDGILNNSSTANIREYVLQNTEVLGLISLPPETFEGYGGRSDTTVLFLRKKEQPDDGQQDEETFMAVCRNSGYAPNGAEIAGNELPEILAQYRRWLQGKEIEGVNVWACPVEDRLDPKFYWRPHITVSDTPVEEVNETVLAVAGNLHAELQSIRDELKVLDEVSDFRNVKLGELFEEVREPVAAEADKTYDLAGVRWWGGGSFIRESKLGREIKGGARLNKLAAGTLIYNRLFAFRGSFGIVSAECDGAYASVEFPTFRVRDEVSEPTLVMRYVVHALNSPQYLSVVDAKSSGSTKTSRNRFKQESFNALPVMVPEKADDLARYVTLLDRLDTLRRFANEVLEGEKMLRQAIATQLPMP</sequence>
<dbReference type="InterPro" id="IPR029464">
    <property type="entry name" value="HSDR_N"/>
</dbReference>
<dbReference type="Pfam" id="PF13588">
    <property type="entry name" value="HSDR_N_2"/>
    <property type="match status" value="1"/>
</dbReference>
<evidence type="ECO:0000313" key="5">
    <source>
        <dbReference type="EMBL" id="AFC45930.1"/>
    </source>
</evidence>
<dbReference type="RefSeq" id="WP_014381318.1">
    <property type="nucleotide sequence ID" value="NC_016946.1"/>
</dbReference>
<proteinExistence type="predicted"/>
<dbReference type="AlphaFoldDB" id="H8IW46"/>
<name>H8IW46_MYCIA</name>
<dbReference type="InterPro" id="IPR002052">
    <property type="entry name" value="DNA_methylase_N6_adenine_CS"/>
</dbReference>
<reference evidence="5 6" key="1">
    <citation type="journal article" date="2012" name="J. Bacteriol.">
        <title>Complete genome sequence of Mycobacterium intracellulare strain ATCC 13950T.</title>
        <authorList>
            <person name="Kim B.J."/>
            <person name="Choi B.S."/>
            <person name="Lim J.S."/>
            <person name="Choi I.Y."/>
            <person name="Lee J.H."/>
            <person name="Chun J."/>
            <person name="Kook Y.H."/>
            <person name="Kim B.J."/>
        </authorList>
    </citation>
    <scope>NUCLEOTIDE SEQUENCE [LARGE SCALE GENOMIC DNA]</scope>
    <source>
        <strain evidence="6">ATCC 13950 / DSM 43223 / JCM 6384 / NCTC 13025 / 3600</strain>
    </source>
</reference>
<protein>
    <submittedName>
        <fullName evidence="5">Uncharacterized protein</fullName>
    </submittedName>
</protein>
<dbReference type="InterPro" id="IPR029063">
    <property type="entry name" value="SAM-dependent_MTases_sf"/>
</dbReference>
<dbReference type="PROSITE" id="PS00092">
    <property type="entry name" value="N6_MTASE"/>
    <property type="match status" value="1"/>
</dbReference>
<dbReference type="InterPro" id="IPR003356">
    <property type="entry name" value="DNA_methylase_A-5"/>
</dbReference>
<dbReference type="InterPro" id="IPR044946">
    <property type="entry name" value="Restrct_endonuc_typeI_TRD_sf"/>
</dbReference>
<evidence type="ECO:0000259" key="3">
    <source>
        <dbReference type="Pfam" id="PF02384"/>
    </source>
</evidence>
<gene>
    <name evidence="5" type="ordered locus">OCU_47110</name>
</gene>
<dbReference type="EMBL" id="CP003322">
    <property type="protein sequence ID" value="AFC45930.1"/>
    <property type="molecule type" value="Genomic_DNA"/>
</dbReference>
<dbReference type="PANTHER" id="PTHR42998:SF1">
    <property type="entry name" value="TYPE I RESTRICTION ENZYME HINDI METHYLASE SUBUNIT"/>
    <property type="match status" value="1"/>
</dbReference>
<dbReference type="PANTHER" id="PTHR42998">
    <property type="entry name" value="TYPE I RESTRICTION ENZYME HINDVIIP M PROTEIN-RELATED"/>
    <property type="match status" value="1"/>
</dbReference>